<sequence length="140" mass="16732">MQFRQRMAWLMVIIFLAGTCGIVYYIFDVSEQFNQFALDHVQKYHQGIQEDESELSYFRSFMRHLTDIPLPLWMLLFSLPYLQVFCMLLACTKPEPRFSLAFLWPIYFYIKCRYLWCGQNSFDKAVNSTKLNGHTLILET</sequence>
<reference evidence="9" key="1">
    <citation type="submission" date="2022-03" db="EMBL/GenBank/DDBJ databases">
        <authorList>
            <person name="Martin C."/>
        </authorList>
    </citation>
    <scope>NUCLEOTIDE SEQUENCE</scope>
</reference>
<dbReference type="GO" id="GO:0000139">
    <property type="term" value="C:Golgi membrane"/>
    <property type="evidence" value="ECO:0007669"/>
    <property type="project" value="UniProtKB-SubCell"/>
</dbReference>
<dbReference type="PANTHER" id="PTHR31925:SF1">
    <property type="entry name" value="LYSOSOMAL ENZYME TRAFFICKING FACTOR"/>
    <property type="match status" value="1"/>
</dbReference>
<gene>
    <name evidence="9" type="ORF">OFUS_LOCUS16484</name>
</gene>
<comment type="caution">
    <text evidence="9">The sequence shown here is derived from an EMBL/GenBank/DDBJ whole genome shotgun (WGS) entry which is preliminary data.</text>
</comment>
<evidence type="ECO:0000313" key="10">
    <source>
        <dbReference type="Proteomes" id="UP000749559"/>
    </source>
</evidence>
<evidence type="ECO:0000256" key="5">
    <source>
        <dbReference type="ARBA" id="ARBA00023136"/>
    </source>
</evidence>
<comment type="similarity">
    <text evidence="6">Belongs to the LYSET family.</text>
</comment>
<evidence type="ECO:0000256" key="3">
    <source>
        <dbReference type="ARBA" id="ARBA00022989"/>
    </source>
</evidence>
<dbReference type="Pfam" id="PF15190">
    <property type="entry name" value="TMEM251"/>
    <property type="match status" value="1"/>
</dbReference>
<evidence type="ECO:0000256" key="1">
    <source>
        <dbReference type="ARBA" id="ARBA00004653"/>
    </source>
</evidence>
<dbReference type="InterPro" id="IPR028024">
    <property type="entry name" value="LYSET"/>
</dbReference>
<keyword evidence="5" id="KW-0472">Membrane</keyword>
<dbReference type="PANTHER" id="PTHR31925">
    <property type="entry name" value="TRANSMEMBRANE PROTEIN 251"/>
    <property type="match status" value="1"/>
</dbReference>
<dbReference type="AlphaFoldDB" id="A0A8J1U3N3"/>
<proteinExistence type="inferred from homology"/>
<evidence type="ECO:0000256" key="4">
    <source>
        <dbReference type="ARBA" id="ARBA00023034"/>
    </source>
</evidence>
<keyword evidence="2" id="KW-0812">Transmembrane</keyword>
<evidence type="ECO:0000256" key="6">
    <source>
        <dbReference type="ARBA" id="ARBA00034485"/>
    </source>
</evidence>
<comment type="subcellular location">
    <subcellularLocation>
        <location evidence="1">Golgi apparatus membrane</location>
        <topology evidence="1">Multi-pass membrane protein</topology>
    </subcellularLocation>
</comment>
<accession>A0A8J1U3N3</accession>
<evidence type="ECO:0000256" key="7">
    <source>
        <dbReference type="ARBA" id="ARBA00034539"/>
    </source>
</evidence>
<dbReference type="OrthoDB" id="6273523at2759"/>
<dbReference type="EMBL" id="CAIIXF020000008">
    <property type="protein sequence ID" value="CAH1791398.1"/>
    <property type="molecule type" value="Genomic_DNA"/>
</dbReference>
<protein>
    <recommendedName>
        <fullName evidence="7">Lysosomal enzyme trafficking factor</fullName>
    </recommendedName>
    <alternativeName>
        <fullName evidence="8">Transmembrane protein 251</fullName>
    </alternativeName>
</protein>
<keyword evidence="3" id="KW-1133">Transmembrane helix</keyword>
<evidence type="ECO:0000256" key="8">
    <source>
        <dbReference type="ARBA" id="ARBA00034557"/>
    </source>
</evidence>
<evidence type="ECO:0000256" key="2">
    <source>
        <dbReference type="ARBA" id="ARBA00022692"/>
    </source>
</evidence>
<dbReference type="Proteomes" id="UP000749559">
    <property type="component" value="Unassembled WGS sequence"/>
</dbReference>
<evidence type="ECO:0000313" key="9">
    <source>
        <dbReference type="EMBL" id="CAH1791398.1"/>
    </source>
</evidence>
<organism evidence="9 10">
    <name type="scientific">Owenia fusiformis</name>
    <name type="common">Polychaete worm</name>
    <dbReference type="NCBI Taxonomy" id="6347"/>
    <lineage>
        <taxon>Eukaryota</taxon>
        <taxon>Metazoa</taxon>
        <taxon>Spiralia</taxon>
        <taxon>Lophotrochozoa</taxon>
        <taxon>Annelida</taxon>
        <taxon>Polychaeta</taxon>
        <taxon>Sedentaria</taxon>
        <taxon>Canalipalpata</taxon>
        <taxon>Sabellida</taxon>
        <taxon>Oweniida</taxon>
        <taxon>Oweniidae</taxon>
        <taxon>Owenia</taxon>
    </lineage>
</organism>
<keyword evidence="4" id="KW-0333">Golgi apparatus</keyword>
<keyword evidence="10" id="KW-1185">Reference proteome</keyword>
<name>A0A8J1U3N3_OWEFU</name>